<dbReference type="STRING" id="408657.SAMN04487995_2699"/>
<dbReference type="NCBIfam" id="TIGR04131">
    <property type="entry name" value="Bac_Flav_CTERM"/>
    <property type="match status" value="1"/>
</dbReference>
<proteinExistence type="predicted"/>
<dbReference type="Proteomes" id="UP000199532">
    <property type="component" value="Unassembled WGS sequence"/>
</dbReference>
<protein>
    <submittedName>
        <fullName evidence="2">Gliding motility-associated C-terminal domain-containing protein</fullName>
    </submittedName>
</protein>
<dbReference type="EMBL" id="FNXY01000004">
    <property type="protein sequence ID" value="SEI95111.1"/>
    <property type="molecule type" value="Genomic_DNA"/>
</dbReference>
<dbReference type="AlphaFoldDB" id="A0A1H6USB9"/>
<dbReference type="InterPro" id="IPR026341">
    <property type="entry name" value="T9SS_type_B"/>
</dbReference>
<evidence type="ECO:0000313" key="2">
    <source>
        <dbReference type="EMBL" id="SEI95111.1"/>
    </source>
</evidence>
<sequence length="735" mass="81060">MKNRLILSFVLMLCIIEARATHIVGGQLFISENKNSYYNYNIGLTMYFDALNGNPGAEDNQVAVYVFRKRDNAAMGFVRLPKIERKSVSYTNPLCGIASTETIQITYATDIRLENVDFSDSGGYYMVWDRCCRNGTITNIKSPGDAGSLFYLEFPPIVKNGVTFHNSSPKFSVIQGDYACVNSPFFFNFGGTDADGDSLSYRLITPMQGFSTKDQPSVQAIGSSNYPTLNWIDGVTNENIIPGPKPLTIDVRTGMLSVTPGNLGLYVFAVQVDEYRNGVKIGTLTRDFQLRVVDCPKMDEPKLLFKEKGKSNFYNGNEIVTIKKEDPNCFEVMVTDPTVNDFLKVTGRAIDHSQNYFSILPAQYRTTVANDTMRFEVCLDECFATYDNRPIRIELIAEDESCPVPLTDTLVIYIRREGPENNQPVVTTSLPGDFVHATAGVPVSFTVFGKDPDADSLTLAGAGQNFSLASMAMIFNTIGGKASVQQTFSWLPPCNAHKGDTLKVDFTANDLRCAGNPLPGSKTIYFIIDESPNSAPSVSTSLNMPTVSYALPSSDGITFDVTAIDSDTNTIILTAQGRGFNLTDAGMSFGNKSGVQQISSQFSWSPDCRIMNGDSNKTFTVDFITQDKSCMAATDTTSVTIQLSDYTAKMTIDLPNVITPNGDGKNDCLIFNEIPEGSCNDQFTDITIFNRWGKQVYYSKNKDQNWCPNTISAGYYFYVVQYTQKSFKGGLTVLK</sequence>
<evidence type="ECO:0000256" key="1">
    <source>
        <dbReference type="SAM" id="SignalP"/>
    </source>
</evidence>
<feature type="chain" id="PRO_5011783068" evidence="1">
    <location>
        <begin position="21"/>
        <end position="735"/>
    </location>
</feature>
<name>A0A1H6USB9_9BACT</name>
<keyword evidence="3" id="KW-1185">Reference proteome</keyword>
<gene>
    <name evidence="2" type="ORF">SAMN04487995_2699</name>
</gene>
<feature type="signal peptide" evidence="1">
    <location>
        <begin position="1"/>
        <end position="20"/>
    </location>
</feature>
<dbReference type="OrthoDB" id="1490014at2"/>
<accession>A0A1H6USB9</accession>
<organism evidence="2 3">
    <name type="scientific">Dyadobacter koreensis</name>
    <dbReference type="NCBI Taxonomy" id="408657"/>
    <lineage>
        <taxon>Bacteria</taxon>
        <taxon>Pseudomonadati</taxon>
        <taxon>Bacteroidota</taxon>
        <taxon>Cytophagia</taxon>
        <taxon>Cytophagales</taxon>
        <taxon>Spirosomataceae</taxon>
        <taxon>Dyadobacter</taxon>
    </lineage>
</organism>
<evidence type="ECO:0000313" key="3">
    <source>
        <dbReference type="Proteomes" id="UP000199532"/>
    </source>
</evidence>
<reference evidence="2 3" key="1">
    <citation type="submission" date="2016-10" db="EMBL/GenBank/DDBJ databases">
        <authorList>
            <person name="de Groot N.N."/>
        </authorList>
    </citation>
    <scope>NUCLEOTIDE SEQUENCE [LARGE SCALE GENOMIC DNA]</scope>
    <source>
        <strain evidence="2 3">DSM 19938</strain>
    </source>
</reference>
<dbReference type="Pfam" id="PF13585">
    <property type="entry name" value="CHU_C"/>
    <property type="match status" value="1"/>
</dbReference>
<keyword evidence="1" id="KW-0732">Signal</keyword>